<comment type="subcellular location">
    <subcellularLocation>
        <location evidence="1">Cell membrane</location>
        <topology evidence="1">Multi-pass membrane protein</topology>
    </subcellularLocation>
</comment>
<dbReference type="InterPro" id="IPR003593">
    <property type="entry name" value="AAA+_ATPase"/>
</dbReference>
<evidence type="ECO:0000256" key="2">
    <source>
        <dbReference type="ARBA" id="ARBA00022692"/>
    </source>
</evidence>
<dbReference type="PANTHER" id="PTHR43394:SF1">
    <property type="entry name" value="ATP-BINDING CASSETTE SUB-FAMILY B MEMBER 10, MITOCHONDRIAL"/>
    <property type="match status" value="1"/>
</dbReference>
<evidence type="ECO:0000256" key="7">
    <source>
        <dbReference type="SAM" id="Phobius"/>
    </source>
</evidence>
<proteinExistence type="predicted"/>
<keyword evidence="3" id="KW-0547">Nucleotide-binding</keyword>
<dbReference type="RefSeq" id="WP_377943454.1">
    <property type="nucleotide sequence ID" value="NZ_JBHUCX010000029.1"/>
</dbReference>
<evidence type="ECO:0000256" key="1">
    <source>
        <dbReference type="ARBA" id="ARBA00004651"/>
    </source>
</evidence>
<evidence type="ECO:0000313" key="10">
    <source>
        <dbReference type="EMBL" id="MFD1675573.1"/>
    </source>
</evidence>
<evidence type="ECO:0000256" key="4">
    <source>
        <dbReference type="ARBA" id="ARBA00022840"/>
    </source>
</evidence>
<reference evidence="11" key="1">
    <citation type="journal article" date="2019" name="Int. J. Syst. Evol. Microbiol.">
        <title>The Global Catalogue of Microorganisms (GCM) 10K type strain sequencing project: providing services to taxonomists for standard genome sequencing and annotation.</title>
        <authorList>
            <consortium name="The Broad Institute Genomics Platform"/>
            <consortium name="The Broad Institute Genome Sequencing Center for Infectious Disease"/>
            <person name="Wu L."/>
            <person name="Ma J."/>
        </authorList>
    </citation>
    <scope>NUCLEOTIDE SEQUENCE [LARGE SCALE GENOMIC DNA]</scope>
    <source>
        <strain evidence="11">CGMCC 1.12286</strain>
    </source>
</reference>
<feature type="transmembrane region" description="Helical" evidence="7">
    <location>
        <begin position="123"/>
        <end position="141"/>
    </location>
</feature>
<dbReference type="Pfam" id="PF00005">
    <property type="entry name" value="ABC_tran"/>
    <property type="match status" value="1"/>
</dbReference>
<keyword evidence="6 7" id="KW-0472">Membrane</keyword>
<evidence type="ECO:0000313" key="11">
    <source>
        <dbReference type="Proteomes" id="UP001597079"/>
    </source>
</evidence>
<comment type="caution">
    <text evidence="10">The sequence shown here is derived from an EMBL/GenBank/DDBJ whole genome shotgun (WGS) entry which is preliminary data.</text>
</comment>
<dbReference type="InterPro" id="IPR036640">
    <property type="entry name" value="ABC1_TM_sf"/>
</dbReference>
<dbReference type="EMBL" id="JBHUCX010000029">
    <property type="protein sequence ID" value="MFD1675573.1"/>
    <property type="molecule type" value="Genomic_DNA"/>
</dbReference>
<organism evidence="10 11">
    <name type="scientific">Alicyclobacillus fodiniaquatilis</name>
    <dbReference type="NCBI Taxonomy" id="1661150"/>
    <lineage>
        <taxon>Bacteria</taxon>
        <taxon>Bacillati</taxon>
        <taxon>Bacillota</taxon>
        <taxon>Bacilli</taxon>
        <taxon>Bacillales</taxon>
        <taxon>Alicyclobacillaceae</taxon>
        <taxon>Alicyclobacillus</taxon>
    </lineage>
</organism>
<feature type="domain" description="ABC transmembrane type-1" evidence="9">
    <location>
        <begin position="4"/>
        <end position="288"/>
    </location>
</feature>
<evidence type="ECO:0000259" key="8">
    <source>
        <dbReference type="PROSITE" id="PS50893"/>
    </source>
</evidence>
<keyword evidence="5 7" id="KW-1133">Transmembrane helix</keyword>
<feature type="transmembrane region" description="Helical" evidence="7">
    <location>
        <begin position="253"/>
        <end position="273"/>
    </location>
</feature>
<dbReference type="Gene3D" id="1.20.1560.10">
    <property type="entry name" value="ABC transporter type 1, transmembrane domain"/>
    <property type="match status" value="1"/>
</dbReference>
<dbReference type="PROSITE" id="PS50929">
    <property type="entry name" value="ABC_TM1F"/>
    <property type="match status" value="1"/>
</dbReference>
<dbReference type="InterPro" id="IPR011527">
    <property type="entry name" value="ABC1_TM_dom"/>
</dbReference>
<keyword evidence="2 7" id="KW-0812">Transmembrane</keyword>
<gene>
    <name evidence="10" type="ORF">ACFSB2_12795</name>
</gene>
<name>A0ABW4JJ60_9BACL</name>
<evidence type="ECO:0000256" key="6">
    <source>
        <dbReference type="ARBA" id="ARBA00023136"/>
    </source>
</evidence>
<dbReference type="PANTHER" id="PTHR43394">
    <property type="entry name" value="ATP-DEPENDENT PERMEASE MDL1, MITOCHONDRIAL"/>
    <property type="match status" value="1"/>
</dbReference>
<keyword evidence="11" id="KW-1185">Reference proteome</keyword>
<dbReference type="InterPro" id="IPR003439">
    <property type="entry name" value="ABC_transporter-like_ATP-bd"/>
</dbReference>
<dbReference type="SUPFAM" id="SSF52540">
    <property type="entry name" value="P-loop containing nucleoside triphosphate hydrolases"/>
    <property type="match status" value="1"/>
</dbReference>
<evidence type="ECO:0000259" key="9">
    <source>
        <dbReference type="PROSITE" id="PS50929"/>
    </source>
</evidence>
<accession>A0ABW4JJ60</accession>
<dbReference type="Pfam" id="PF00664">
    <property type="entry name" value="ABC_membrane"/>
    <property type="match status" value="1"/>
</dbReference>
<feature type="transmembrane region" description="Helical" evidence="7">
    <location>
        <begin position="44"/>
        <end position="62"/>
    </location>
</feature>
<dbReference type="PROSITE" id="PS50893">
    <property type="entry name" value="ABC_TRANSPORTER_2"/>
    <property type="match status" value="1"/>
</dbReference>
<keyword evidence="4 10" id="KW-0067">ATP-binding</keyword>
<dbReference type="SUPFAM" id="SSF90123">
    <property type="entry name" value="ABC transporter transmembrane region"/>
    <property type="match status" value="1"/>
</dbReference>
<dbReference type="Gene3D" id="3.40.50.300">
    <property type="entry name" value="P-loop containing nucleotide triphosphate hydrolases"/>
    <property type="match status" value="1"/>
</dbReference>
<feature type="transmembrane region" description="Helical" evidence="7">
    <location>
        <begin position="227"/>
        <end position="247"/>
    </location>
</feature>
<dbReference type="CDD" id="cd18541">
    <property type="entry name" value="ABC_6TM_TmrB_like"/>
    <property type="match status" value="1"/>
</dbReference>
<evidence type="ECO:0000256" key="3">
    <source>
        <dbReference type="ARBA" id="ARBA00022741"/>
    </source>
</evidence>
<dbReference type="SMART" id="SM00382">
    <property type="entry name" value="AAA"/>
    <property type="match status" value="1"/>
</dbReference>
<dbReference type="InterPro" id="IPR027417">
    <property type="entry name" value="P-loop_NTPase"/>
</dbReference>
<dbReference type="InterPro" id="IPR039421">
    <property type="entry name" value="Type_1_exporter"/>
</dbReference>
<evidence type="ECO:0000256" key="5">
    <source>
        <dbReference type="ARBA" id="ARBA00022989"/>
    </source>
</evidence>
<feature type="transmembrane region" description="Helical" evidence="7">
    <location>
        <begin position="7"/>
        <end position="24"/>
    </location>
</feature>
<dbReference type="GO" id="GO:0005524">
    <property type="term" value="F:ATP binding"/>
    <property type="evidence" value="ECO:0007669"/>
    <property type="project" value="UniProtKB-KW"/>
</dbReference>
<protein>
    <submittedName>
        <fullName evidence="10">ABC transporter ATP-binding protein</fullName>
    </submittedName>
</protein>
<feature type="domain" description="ABC transporter" evidence="8">
    <location>
        <begin position="313"/>
        <end position="557"/>
    </location>
</feature>
<feature type="transmembrane region" description="Helical" evidence="7">
    <location>
        <begin position="147"/>
        <end position="164"/>
    </location>
</feature>
<dbReference type="Proteomes" id="UP001597079">
    <property type="component" value="Unassembled WGS sequence"/>
</dbReference>
<sequence length="567" mass="63129">MYYVISFLAIMAAEIITVQSPALVGRFTDVLNKGKLTFGLVERYSLWLVLIAIGFSIFFGIGQFRTGQMGRQFEYLLRRHLFTHWETLSTSYFRKRSIGDLLNHAMNDVQAVRQAISQGLNQLSNAIFLLCSSLFMMFHTVSIKLTAVSIIPILFIPLFVVWFGPRVRNASRRAQESLSSMTDLAEENFSAIRLIKATANESVAVNRFEGSVDTVVERQLIMARQTALFQSLIPLMGSISFFIALLYGGYLVVTHQILLGAFVAFTMYLALVINPLQQIGNVINNFQRASASLLRLSILLGEQPDITDKRNPVELESIRGDIEFRMPAFQYPDGDHPALADVFFAISHGQTLGIVGQTGSGKTTLVNLLPRIFDPLPGTVFVDGYDVRDLRLEDLRNAISYVPQDGFLFSANIGENISFSKENANLAEIEQAARLACIYEEVQAFPAKFDTVIGERGIALSGGQKQRTAIARAFLKDAPILILDDCLSAVDMNTEKRIVNSLNEVRSNRTTIIIAHRLSAVRHADLIIVLDEGRLVEKGTHDELIAQNGIYADMFALQQQDSEVAMN</sequence>